<evidence type="ECO:0000313" key="6">
    <source>
        <dbReference type="Proteomes" id="UP000428328"/>
    </source>
</evidence>
<dbReference type="SUPFAM" id="SSF55073">
    <property type="entry name" value="Nucleotide cyclase"/>
    <property type="match status" value="1"/>
</dbReference>
<dbReference type="SMART" id="SM00267">
    <property type="entry name" value="GGDEF"/>
    <property type="match status" value="1"/>
</dbReference>
<dbReference type="InterPro" id="IPR050469">
    <property type="entry name" value="Diguanylate_Cyclase"/>
</dbReference>
<dbReference type="GO" id="GO:0052621">
    <property type="term" value="F:diguanylate cyclase activity"/>
    <property type="evidence" value="ECO:0007669"/>
    <property type="project" value="UniProtKB-EC"/>
</dbReference>
<dbReference type="Gene3D" id="3.30.70.270">
    <property type="match status" value="1"/>
</dbReference>
<dbReference type="EC" id="2.7.7.65" evidence="1"/>
<dbReference type="CDD" id="cd01949">
    <property type="entry name" value="GGDEF"/>
    <property type="match status" value="1"/>
</dbReference>
<dbReference type="PROSITE" id="PS50887">
    <property type="entry name" value="GGDEF"/>
    <property type="match status" value="1"/>
</dbReference>
<feature type="transmembrane region" description="Helical" evidence="3">
    <location>
        <begin position="51"/>
        <end position="75"/>
    </location>
</feature>
<sequence>METSGNKMKKRYSIFYALSAVALGGILLADFGVIYTLVVTPPEDPATVMKLVYLIMMAGFLVLAAQAVLVFSRLISRLGQERRTVETLQQELDQVSFLDGLTKVYNRYKFESVIKRELENVRRYANPVSGIMFDVDNFKALNEEHGYATGDKLLANMARFVSTKLRNTDYVFRWRGGKFIILAPHADVDKAAIIAEKLRQMVGHKLFGGKIRMSLSMGVVQGREDDNMETFLHRMQSALTRAKHQGRNCVVVARD</sequence>
<dbReference type="Pfam" id="PF00990">
    <property type="entry name" value="GGDEF"/>
    <property type="match status" value="1"/>
</dbReference>
<gene>
    <name evidence="5" type="ORF">GM415_06275</name>
</gene>
<keyword evidence="3" id="KW-0472">Membrane</keyword>
<dbReference type="NCBIfam" id="TIGR00254">
    <property type="entry name" value="GGDEF"/>
    <property type="match status" value="1"/>
</dbReference>
<dbReference type="KEGG" id="psel:GM415_06275"/>
<protein>
    <recommendedName>
        <fullName evidence="1">diguanylate cyclase</fullName>
        <ecNumber evidence="1">2.7.7.65</ecNumber>
    </recommendedName>
</protein>
<dbReference type="EMBL" id="CP046400">
    <property type="protein sequence ID" value="QGY39740.1"/>
    <property type="molecule type" value="Genomic_DNA"/>
</dbReference>
<evidence type="ECO:0000256" key="1">
    <source>
        <dbReference type="ARBA" id="ARBA00012528"/>
    </source>
</evidence>
<evidence type="ECO:0000313" key="5">
    <source>
        <dbReference type="EMBL" id="QGY39740.1"/>
    </source>
</evidence>
<reference evidence="5 6" key="1">
    <citation type="submission" date="2019-11" db="EMBL/GenBank/DDBJ databases">
        <authorList>
            <person name="Zheng R.K."/>
            <person name="Sun C.M."/>
        </authorList>
    </citation>
    <scope>NUCLEOTIDE SEQUENCE [LARGE SCALE GENOMIC DNA]</scope>
    <source>
        <strain evidence="5 6">SRB007</strain>
    </source>
</reference>
<feature type="transmembrane region" description="Helical" evidence="3">
    <location>
        <begin position="12"/>
        <end position="39"/>
    </location>
</feature>
<dbReference type="InterPro" id="IPR029787">
    <property type="entry name" value="Nucleotide_cyclase"/>
</dbReference>
<keyword evidence="3" id="KW-1133">Transmembrane helix</keyword>
<feature type="domain" description="GGDEF" evidence="4">
    <location>
        <begin position="126"/>
        <end position="255"/>
    </location>
</feature>
<dbReference type="AlphaFoldDB" id="A0A6I6JF79"/>
<accession>A0A6I6JF79</accession>
<dbReference type="PANTHER" id="PTHR45138:SF9">
    <property type="entry name" value="DIGUANYLATE CYCLASE DGCM-RELATED"/>
    <property type="match status" value="1"/>
</dbReference>
<name>A0A6I6JF79_9BACT</name>
<dbReference type="InterPro" id="IPR043128">
    <property type="entry name" value="Rev_trsase/Diguanyl_cyclase"/>
</dbReference>
<dbReference type="Proteomes" id="UP000428328">
    <property type="component" value="Chromosome"/>
</dbReference>
<evidence type="ECO:0000256" key="3">
    <source>
        <dbReference type="SAM" id="Phobius"/>
    </source>
</evidence>
<keyword evidence="6" id="KW-1185">Reference proteome</keyword>
<keyword evidence="3" id="KW-0812">Transmembrane</keyword>
<organism evidence="5 6">
    <name type="scientific">Pseudodesulfovibrio cashew</name>
    <dbReference type="NCBI Taxonomy" id="2678688"/>
    <lineage>
        <taxon>Bacteria</taxon>
        <taxon>Pseudomonadati</taxon>
        <taxon>Thermodesulfobacteriota</taxon>
        <taxon>Desulfovibrionia</taxon>
        <taxon>Desulfovibrionales</taxon>
        <taxon>Desulfovibrionaceae</taxon>
    </lineage>
</organism>
<dbReference type="PANTHER" id="PTHR45138">
    <property type="entry name" value="REGULATORY COMPONENTS OF SENSORY TRANSDUCTION SYSTEM"/>
    <property type="match status" value="1"/>
</dbReference>
<evidence type="ECO:0000256" key="2">
    <source>
        <dbReference type="ARBA" id="ARBA00034247"/>
    </source>
</evidence>
<evidence type="ECO:0000259" key="4">
    <source>
        <dbReference type="PROSITE" id="PS50887"/>
    </source>
</evidence>
<dbReference type="InterPro" id="IPR000160">
    <property type="entry name" value="GGDEF_dom"/>
</dbReference>
<dbReference type="RefSeq" id="WP_158946965.1">
    <property type="nucleotide sequence ID" value="NZ_CP046400.1"/>
</dbReference>
<comment type="catalytic activity">
    <reaction evidence="2">
        <text>2 GTP = 3',3'-c-di-GMP + 2 diphosphate</text>
        <dbReference type="Rhea" id="RHEA:24898"/>
        <dbReference type="ChEBI" id="CHEBI:33019"/>
        <dbReference type="ChEBI" id="CHEBI:37565"/>
        <dbReference type="ChEBI" id="CHEBI:58805"/>
        <dbReference type="EC" id="2.7.7.65"/>
    </reaction>
</comment>
<proteinExistence type="predicted"/>